<evidence type="ECO:0000259" key="8">
    <source>
        <dbReference type="PROSITE" id="PS50011"/>
    </source>
</evidence>
<dbReference type="GO" id="GO:0005524">
    <property type="term" value="F:ATP binding"/>
    <property type="evidence" value="ECO:0007669"/>
    <property type="project" value="UniProtKB-KW"/>
</dbReference>
<evidence type="ECO:0000313" key="9">
    <source>
        <dbReference type="EMBL" id="KOG56898.1"/>
    </source>
</evidence>
<dbReference type="PRINTS" id="PR01950">
    <property type="entry name" value="LANCSUPER"/>
</dbReference>
<dbReference type="Gene3D" id="1.50.10.20">
    <property type="match status" value="1"/>
</dbReference>
<dbReference type="EMBL" id="LGUV01000028">
    <property type="protein sequence ID" value="KOG56898.1"/>
    <property type="molecule type" value="Genomic_DNA"/>
</dbReference>
<dbReference type="Pfam" id="PF25816">
    <property type="entry name" value="RamC_N"/>
    <property type="match status" value="1"/>
</dbReference>
<feature type="binding site" evidence="7">
    <location>
        <position position="786"/>
    </location>
    <ligand>
        <name>Zn(2+)</name>
        <dbReference type="ChEBI" id="CHEBI:29105"/>
    </ligand>
</feature>
<evidence type="ECO:0000256" key="1">
    <source>
        <dbReference type="ARBA" id="ARBA00012513"/>
    </source>
</evidence>
<evidence type="ECO:0000256" key="4">
    <source>
        <dbReference type="ARBA" id="ARBA00022741"/>
    </source>
</evidence>
<evidence type="ECO:0000313" key="10">
    <source>
        <dbReference type="Proteomes" id="UP000037084"/>
    </source>
</evidence>
<keyword evidence="2" id="KW-0723">Serine/threonine-protein kinase</keyword>
<keyword evidence="3" id="KW-0808">Transferase</keyword>
<keyword evidence="4" id="KW-0547">Nucleotide-binding</keyword>
<dbReference type="AlphaFoldDB" id="A0A0L8N2T5"/>
<keyword evidence="7" id="KW-0479">Metal-binding</keyword>
<comment type="caution">
    <text evidence="9">The sequence shown here is derived from an EMBL/GenBank/DDBJ whole genome shotgun (WGS) entry which is preliminary data.</text>
</comment>
<dbReference type="PROSITE" id="PS50011">
    <property type="entry name" value="PROTEIN_KINASE_DOM"/>
    <property type="match status" value="1"/>
</dbReference>
<evidence type="ECO:0000256" key="5">
    <source>
        <dbReference type="ARBA" id="ARBA00022777"/>
    </source>
</evidence>
<keyword evidence="5" id="KW-0418">Kinase</keyword>
<name>A0A0L8N2T5_STRVG</name>
<protein>
    <recommendedName>
        <fullName evidence="1">non-specific serine/threonine protein kinase</fullName>
        <ecNumber evidence="1">2.7.11.1</ecNumber>
    </recommendedName>
</protein>
<evidence type="ECO:0000256" key="3">
    <source>
        <dbReference type="ARBA" id="ARBA00022679"/>
    </source>
</evidence>
<keyword evidence="6" id="KW-0067">ATP-binding</keyword>
<dbReference type="Pfam" id="PF05147">
    <property type="entry name" value="LANC_like"/>
    <property type="match status" value="1"/>
</dbReference>
<dbReference type="NCBIfam" id="NF038150">
    <property type="entry name" value="lanthi_synth_IV"/>
    <property type="match status" value="1"/>
</dbReference>
<dbReference type="InterPro" id="IPR058053">
    <property type="entry name" value="RamC_C"/>
</dbReference>
<dbReference type="EC" id="2.7.11.1" evidence="1"/>
<dbReference type="SUPFAM" id="SSF56112">
    <property type="entry name" value="Protein kinase-like (PK-like)"/>
    <property type="match status" value="1"/>
</dbReference>
<dbReference type="Proteomes" id="UP000037084">
    <property type="component" value="Unassembled WGS sequence"/>
</dbReference>
<dbReference type="GO" id="GO:0046872">
    <property type="term" value="F:metal ion binding"/>
    <property type="evidence" value="ECO:0007669"/>
    <property type="project" value="UniProtKB-KW"/>
</dbReference>
<dbReference type="Gene3D" id="1.10.510.10">
    <property type="entry name" value="Transferase(Phosphotransferase) domain 1"/>
    <property type="match status" value="1"/>
</dbReference>
<organism evidence="9 10">
    <name type="scientific">Streptomyces virginiae</name>
    <name type="common">Streptomyces cinnamonensis</name>
    <dbReference type="NCBI Taxonomy" id="1961"/>
    <lineage>
        <taxon>Bacteria</taxon>
        <taxon>Bacillati</taxon>
        <taxon>Actinomycetota</taxon>
        <taxon>Actinomycetes</taxon>
        <taxon>Kitasatosporales</taxon>
        <taxon>Streptomycetaceae</taxon>
        <taxon>Streptomyces</taxon>
    </lineage>
</organism>
<proteinExistence type="predicted"/>
<dbReference type="InterPro" id="IPR000719">
    <property type="entry name" value="Prot_kinase_dom"/>
</dbReference>
<evidence type="ECO:0000256" key="7">
    <source>
        <dbReference type="PIRSR" id="PIRSR607822-1"/>
    </source>
</evidence>
<dbReference type="PATRIC" id="fig|1961.12.peg.1372"/>
<dbReference type="InterPro" id="IPR057929">
    <property type="entry name" value="RamC_N"/>
</dbReference>
<keyword evidence="7" id="KW-0862">Zinc</keyword>
<feature type="domain" description="Protein kinase" evidence="8">
    <location>
        <begin position="197"/>
        <end position="462"/>
    </location>
</feature>
<feature type="binding site" evidence="7">
    <location>
        <position position="785"/>
    </location>
    <ligand>
        <name>Zn(2+)</name>
        <dbReference type="ChEBI" id="CHEBI:29105"/>
    </ligand>
</feature>
<evidence type="ECO:0000256" key="6">
    <source>
        <dbReference type="ARBA" id="ARBA00022840"/>
    </source>
</evidence>
<dbReference type="SUPFAM" id="SSF158745">
    <property type="entry name" value="LanC-like"/>
    <property type="match status" value="1"/>
</dbReference>
<sequence>MFDAPDNWELDEQDFWFRITPPNHDFIAQGWKIHVSATPLSAALTLARAGSILVRSKVAFKFAKNIDAIESLLSRGAARGSSGKFITAYPRNDSEFREIIARVDEVTQDLRGPRILSDRAVRDGSVVHYRYGVFGAEPVFTVDGTYESMLTAPDGSFVNDARNPWFSPPAWAAIPIDECVQTDASKQSKSPWIGQRFSVRAAIRHSGRGSVYRAYDEQSSTDVIIKQPRHHMEARLNGTDARDVLRREAGYLETFAPLRISPRRIALFEQQEDVFLAEELIPGKTLRATVEEGVESSKREYLTTEWVLPIARRLAELVSSAHTTGLVLRDFTPGNIIVTPDRSLRLIDLEHVAMPGSLVYRCYTLGYAAPEQTEAPPFGHAPDQRADLYSLGATIFYAATGADPLVPSQSHMPDGLDVVLRQLVDAMQSDHEALARLSPAILGLMREDPEERWSVERLLGFLRSPAGLSDEQLPAQQPGRLSPPALDCLIDDGLAYLSSSMTPDKRWLWKPSQFGSTTDPVNVQHGAAGVLEVLTRAASHGLGDGLDAAVQTGARWIAERLDRVPRFLPGLYFGRSGTAWSLHSAALHLGDQALAKRALEFAQTLPVKWDSRDMTHGLAGAGTAMLHLWEASGDPRLRDRAVACAESILASSVRRSGQIFWPVSACSESSMAGLTHFGFAHGVAGTGSFLLAAGVATGQAPYLEAAVAAGETLHRAAEIGAGGAVWPTDESGEIAFQHWCSGASGVGTFLIRLWRATGDQIYAELAADAAATVRHRIWRAGNSVCHGISGDGEFLLDMHHFTGETLFRSWAEDVADVLKTRRIHQGGRMLIGGERATEVSADYNTGLSGVLGFLIRLQHGGKRWWMADSCLESLPFGGIGEGK</sequence>
<evidence type="ECO:0000256" key="2">
    <source>
        <dbReference type="ARBA" id="ARBA00022527"/>
    </source>
</evidence>
<dbReference type="GO" id="GO:0031179">
    <property type="term" value="P:peptide modification"/>
    <property type="evidence" value="ECO:0007669"/>
    <property type="project" value="InterPro"/>
</dbReference>
<dbReference type="PANTHER" id="PTHR43289">
    <property type="entry name" value="MITOGEN-ACTIVATED PROTEIN KINASE KINASE KINASE 20-RELATED"/>
    <property type="match status" value="1"/>
</dbReference>
<dbReference type="SMART" id="SM00220">
    <property type="entry name" value="S_TKc"/>
    <property type="match status" value="1"/>
</dbReference>
<feature type="binding site" evidence="7">
    <location>
        <position position="740"/>
    </location>
    <ligand>
        <name>Zn(2+)</name>
        <dbReference type="ChEBI" id="CHEBI:29105"/>
    </ligand>
</feature>
<accession>A0A0L8N2T5</accession>
<gene>
    <name evidence="9" type="ORF">ADK75_06170</name>
</gene>
<dbReference type="CDD" id="cd04791">
    <property type="entry name" value="LanC_SerThrkinase"/>
    <property type="match status" value="1"/>
</dbReference>
<dbReference type="InterPro" id="IPR011009">
    <property type="entry name" value="Kinase-like_dom_sf"/>
</dbReference>
<dbReference type="PANTHER" id="PTHR43289:SF6">
    <property type="entry name" value="SERINE_THREONINE-PROTEIN KINASE NEKL-3"/>
    <property type="match status" value="1"/>
</dbReference>
<dbReference type="SMART" id="SM01260">
    <property type="entry name" value="LANC_like"/>
    <property type="match status" value="1"/>
</dbReference>
<dbReference type="Pfam" id="PF00069">
    <property type="entry name" value="Pkinase"/>
    <property type="match status" value="1"/>
</dbReference>
<dbReference type="GO" id="GO:0004674">
    <property type="term" value="F:protein serine/threonine kinase activity"/>
    <property type="evidence" value="ECO:0007669"/>
    <property type="project" value="UniProtKB-KW"/>
</dbReference>
<reference evidence="10" key="1">
    <citation type="submission" date="2015-07" db="EMBL/GenBank/DDBJ databases">
        <authorList>
            <consortium name="Consortium for Microbial Forensics and Genomics (microFORGE)"/>
            <person name="Knight B.M."/>
            <person name="Roberts D.P."/>
            <person name="Lin D."/>
            <person name="Hari K."/>
            <person name="Fletcher J."/>
            <person name="Melcher U."/>
            <person name="Blagden T."/>
            <person name="Winegar R.A."/>
        </authorList>
    </citation>
    <scope>NUCLEOTIDE SEQUENCE [LARGE SCALE GENOMIC DNA]</scope>
    <source>
        <strain evidence="10">NRRL B-1447</strain>
    </source>
</reference>
<dbReference type="InterPro" id="IPR007822">
    <property type="entry name" value="LANC-like"/>
</dbReference>